<dbReference type="Proteomes" id="UP000035425">
    <property type="component" value="Unassembled WGS sequence"/>
</dbReference>
<dbReference type="Gene3D" id="1.10.260.40">
    <property type="entry name" value="lambda repressor-like DNA-binding domains"/>
    <property type="match status" value="1"/>
</dbReference>
<evidence type="ECO:0000313" key="2">
    <source>
        <dbReference type="EMBL" id="KLL12247.1"/>
    </source>
</evidence>
<dbReference type="EMBL" id="JWIO01000006">
    <property type="protein sequence ID" value="KLL12247.1"/>
    <property type="molecule type" value="Genomic_DNA"/>
</dbReference>
<dbReference type="InterPro" id="IPR043917">
    <property type="entry name" value="DUF5753"/>
</dbReference>
<gene>
    <name evidence="2" type="ORF">FrCorBMG51_05910</name>
</gene>
<evidence type="ECO:0000259" key="1">
    <source>
        <dbReference type="SMART" id="SM00530"/>
    </source>
</evidence>
<name>A0ABR5F6G6_9ACTN</name>
<protein>
    <submittedName>
        <fullName evidence="2">XRE family transcriptional regulator</fullName>
    </submittedName>
</protein>
<evidence type="ECO:0000313" key="3">
    <source>
        <dbReference type="Proteomes" id="UP000035425"/>
    </source>
</evidence>
<dbReference type="SUPFAM" id="SSF47413">
    <property type="entry name" value="lambda repressor-like DNA-binding domains"/>
    <property type="match status" value="1"/>
</dbReference>
<keyword evidence="3" id="KW-1185">Reference proteome</keyword>
<proteinExistence type="predicted"/>
<dbReference type="InterPro" id="IPR001387">
    <property type="entry name" value="Cro/C1-type_HTH"/>
</dbReference>
<dbReference type="InterPro" id="IPR010982">
    <property type="entry name" value="Lambda_DNA-bd_dom_sf"/>
</dbReference>
<dbReference type="RefSeq" id="WP_047222081.1">
    <property type="nucleotide sequence ID" value="NZ_JWIO01000006.1"/>
</dbReference>
<dbReference type="Pfam" id="PF19054">
    <property type="entry name" value="DUF5753"/>
    <property type="match status" value="1"/>
</dbReference>
<reference evidence="2 3" key="1">
    <citation type="submission" date="2014-12" db="EMBL/GenBank/DDBJ databases">
        <title>Frankia sp. BMG5.1 draft genome.</title>
        <authorList>
            <person name="Gtari M."/>
            <person name="Ghodhbane-Gtari F."/>
            <person name="Nouioui I."/>
            <person name="Ktari A."/>
            <person name="Hezbri K."/>
            <person name="Mimouni W."/>
            <person name="Sbissi I."/>
            <person name="Ayari A."/>
            <person name="Yamanaka T."/>
            <person name="Normand P."/>
            <person name="Tisa L.S."/>
            <person name="Boudabous A."/>
        </authorList>
    </citation>
    <scope>NUCLEOTIDE SEQUENCE [LARGE SCALE GENOMIC DNA]</scope>
    <source>
        <strain evidence="2 3">BMG5.1</strain>
    </source>
</reference>
<comment type="caution">
    <text evidence="2">The sequence shown here is derived from an EMBL/GenBank/DDBJ whole genome shotgun (WGS) entry which is preliminary data.</text>
</comment>
<dbReference type="SMART" id="SM00530">
    <property type="entry name" value="HTH_XRE"/>
    <property type="match status" value="1"/>
</dbReference>
<dbReference type="CDD" id="cd00093">
    <property type="entry name" value="HTH_XRE"/>
    <property type="match status" value="1"/>
</dbReference>
<organism evidence="2 3">
    <name type="scientific">Protofrankia coriariae</name>
    <dbReference type="NCBI Taxonomy" id="1562887"/>
    <lineage>
        <taxon>Bacteria</taxon>
        <taxon>Bacillati</taxon>
        <taxon>Actinomycetota</taxon>
        <taxon>Actinomycetes</taxon>
        <taxon>Frankiales</taxon>
        <taxon>Frankiaceae</taxon>
        <taxon>Protofrankia</taxon>
    </lineage>
</organism>
<dbReference type="Pfam" id="PF13560">
    <property type="entry name" value="HTH_31"/>
    <property type="match status" value="1"/>
</dbReference>
<accession>A0ABR5F6G6</accession>
<sequence length="288" mass="32360">MTTGDLHRGPTVRRIVLGSQLRRLREDKGISREAAGYSIRASESKISRLELGRVSFKERDVADLLTLYGVTNEAEREPLLSLARDANRPSWWQNYSDVLPNWFQPYIGLEESATLIRSYEVQFVPGLLQTEDYARAVIAQGGRGSPCDDVERRVNVRMQRQRILARPDPPHLWMVLDEAALRRSIGGAKVMRAQLEHLIALAEQPNITLQVMPFAFGGHIAEGGAFSILQFPEADLPYVVYLEQLAGAAYLDKLEDVDRYLAAMNRLCVDSVSPERAASTINKIINEI</sequence>
<feature type="domain" description="HTH cro/C1-type" evidence="1">
    <location>
        <begin position="20"/>
        <end position="75"/>
    </location>
</feature>